<feature type="transmembrane region" description="Helical" evidence="1">
    <location>
        <begin position="33"/>
        <end position="50"/>
    </location>
</feature>
<sequence length="412" mass="46577">MRRELHLNKIMSVFFILSVTLVYFRILPSDAETQPIIILGFLFLISLSHISSFRYFSSDEMVCSLLLCIILTFGLFSFFVHGLSGFLESIKLSLGPLFYIFFRRVRLNIGNGFFLTFIGVFVFYLLMIIIFGKISFNSISFLGIRAVERLTFFVAEPSYLSPLIAILLYLAVTKIENKSFLFVFLVFLGLVTLLSGSVYNFLVLFFLAISFLMVRYGFFSFLFYSILVASLFSILLLAISNGFLDGLVGLRISRLAKALVLVSTGQIDITAFLYQYEPSGSTRLILNYLAFSSPFVKDFWGVLPGGFSHEWLNIADALGVDISAHPVLSQSSSPSAQTYFANLVSAVGFFAVPYLLLVFMNNKESNGFRSKLGQCFIYLSVFFFSFFQLQITNPALWLLIAFSKKDTYDCQK</sequence>
<feature type="transmembrane region" description="Helical" evidence="1">
    <location>
        <begin position="179"/>
        <end position="209"/>
    </location>
</feature>
<feature type="transmembrane region" description="Helical" evidence="1">
    <location>
        <begin position="114"/>
        <end position="132"/>
    </location>
</feature>
<feature type="transmembrane region" description="Helical" evidence="1">
    <location>
        <begin position="221"/>
        <end position="244"/>
    </location>
</feature>
<accession>A0AAW3ITN0</accession>
<dbReference type="Proteomes" id="UP000037697">
    <property type="component" value="Unassembled WGS sequence"/>
</dbReference>
<keyword evidence="1" id="KW-1133">Transmembrane helix</keyword>
<keyword evidence="1" id="KW-0812">Transmembrane</keyword>
<feature type="transmembrane region" description="Helical" evidence="1">
    <location>
        <begin position="7"/>
        <end position="27"/>
    </location>
</feature>
<gene>
    <name evidence="2" type="ORF">ACX05_19120</name>
</gene>
<keyword evidence="1" id="KW-0472">Membrane</keyword>
<feature type="transmembrane region" description="Helical" evidence="1">
    <location>
        <begin position="62"/>
        <end position="80"/>
    </location>
</feature>
<protein>
    <submittedName>
        <fullName evidence="2">Uncharacterized protein</fullName>
    </submittedName>
</protein>
<evidence type="ECO:0000313" key="2">
    <source>
        <dbReference type="EMBL" id="KOY27197.1"/>
    </source>
</evidence>
<feature type="transmembrane region" description="Helical" evidence="1">
    <location>
        <begin position="152"/>
        <end position="172"/>
    </location>
</feature>
<dbReference type="AlphaFoldDB" id="A0AAW3ITN0"/>
<dbReference type="EMBL" id="LIRS01000106">
    <property type="protein sequence ID" value="KOY27197.1"/>
    <property type="molecule type" value="Genomic_DNA"/>
</dbReference>
<feature type="transmembrane region" description="Helical" evidence="1">
    <location>
        <begin position="339"/>
        <end position="360"/>
    </location>
</feature>
<comment type="caution">
    <text evidence="2">The sequence shown here is derived from an EMBL/GenBank/DDBJ whole genome shotgun (WGS) entry which is preliminary data.</text>
</comment>
<reference evidence="2 3" key="1">
    <citation type="submission" date="2015-07" db="EMBL/GenBank/DDBJ databases">
        <title>Foodborne Vibrio parahaemolyticus Isolates.</title>
        <authorList>
            <person name="Ronholm J."/>
            <person name="Petronella N."/>
            <person name="Kenwell R."/>
            <person name="Banerjee S."/>
        </authorList>
    </citation>
    <scope>NUCLEOTIDE SEQUENCE [LARGE SCALE GENOMIC DNA]</scope>
    <source>
        <strain evidence="2 3">HS-06-05</strain>
    </source>
</reference>
<dbReference type="RefSeq" id="WP_053812439.1">
    <property type="nucleotide sequence ID" value="NZ_LIRS01000106.1"/>
</dbReference>
<organism evidence="2 3">
    <name type="scientific">Vibrio parahaemolyticus</name>
    <dbReference type="NCBI Taxonomy" id="670"/>
    <lineage>
        <taxon>Bacteria</taxon>
        <taxon>Pseudomonadati</taxon>
        <taxon>Pseudomonadota</taxon>
        <taxon>Gammaproteobacteria</taxon>
        <taxon>Vibrionales</taxon>
        <taxon>Vibrionaceae</taxon>
        <taxon>Vibrio</taxon>
    </lineage>
</organism>
<proteinExistence type="predicted"/>
<name>A0AAW3ITN0_VIBPH</name>
<evidence type="ECO:0000256" key="1">
    <source>
        <dbReference type="SAM" id="Phobius"/>
    </source>
</evidence>
<evidence type="ECO:0000313" key="3">
    <source>
        <dbReference type="Proteomes" id="UP000037697"/>
    </source>
</evidence>
<feature type="transmembrane region" description="Helical" evidence="1">
    <location>
        <begin position="372"/>
        <end position="391"/>
    </location>
</feature>